<dbReference type="SUPFAM" id="SSF53686">
    <property type="entry name" value="Tryptophan synthase beta subunit-like PLP-dependent enzymes"/>
    <property type="match status" value="2"/>
</dbReference>
<accession>A0A9Q1BQB9</accession>
<dbReference type="Gene3D" id="3.40.50.1100">
    <property type="match status" value="4"/>
</dbReference>
<dbReference type="OrthoDB" id="10266364at2759"/>
<dbReference type="GO" id="GO:0019148">
    <property type="term" value="F:D-cysteine desulfhydrase activity"/>
    <property type="evidence" value="ECO:0007669"/>
    <property type="project" value="TreeGrafter"/>
</dbReference>
<evidence type="ECO:0000313" key="6">
    <source>
        <dbReference type="Proteomes" id="UP001152320"/>
    </source>
</evidence>
<dbReference type="PANTHER" id="PTHR43780">
    <property type="entry name" value="1-AMINOCYCLOPROPANE-1-CARBOXYLATE DEAMINASE-RELATED"/>
    <property type="match status" value="1"/>
</dbReference>
<dbReference type="PANTHER" id="PTHR43780:SF2">
    <property type="entry name" value="1-AMINOCYCLOPROPANE-1-CARBOXYLATE DEAMINASE-RELATED"/>
    <property type="match status" value="1"/>
</dbReference>
<evidence type="ECO:0000256" key="2">
    <source>
        <dbReference type="ARBA" id="ARBA00008639"/>
    </source>
</evidence>
<dbReference type="Pfam" id="PF00291">
    <property type="entry name" value="PALP"/>
    <property type="match status" value="2"/>
</dbReference>
<evidence type="ECO:0000256" key="3">
    <source>
        <dbReference type="ARBA" id="ARBA00022898"/>
    </source>
</evidence>
<keyword evidence="6" id="KW-1185">Reference proteome</keyword>
<dbReference type="InterPro" id="IPR001926">
    <property type="entry name" value="TrpB-like_PALP"/>
</dbReference>
<proteinExistence type="inferred from homology"/>
<reference evidence="5" key="1">
    <citation type="submission" date="2021-10" db="EMBL/GenBank/DDBJ databases">
        <title>Tropical sea cucumber genome reveals ecological adaptation and Cuvierian tubules defense mechanism.</title>
        <authorList>
            <person name="Chen T."/>
        </authorList>
    </citation>
    <scope>NUCLEOTIDE SEQUENCE</scope>
    <source>
        <strain evidence="5">Nanhai2018</strain>
        <tissue evidence="5">Muscle</tissue>
    </source>
</reference>
<evidence type="ECO:0000256" key="1">
    <source>
        <dbReference type="ARBA" id="ARBA00001933"/>
    </source>
</evidence>
<evidence type="ECO:0000259" key="4">
    <source>
        <dbReference type="Pfam" id="PF00291"/>
    </source>
</evidence>
<name>A0A9Q1BQB9_HOLLE</name>
<feature type="domain" description="Tryptophan synthase beta chain-like PALP" evidence="4">
    <location>
        <begin position="420"/>
        <end position="683"/>
    </location>
</feature>
<evidence type="ECO:0000313" key="5">
    <source>
        <dbReference type="EMBL" id="KAJ8030851.1"/>
    </source>
</evidence>
<comment type="similarity">
    <text evidence="2">Belongs to the ACC deaminase/D-cysteine desulfhydrase family.</text>
</comment>
<dbReference type="InterPro" id="IPR027278">
    <property type="entry name" value="ACCD_DCysDesulf"/>
</dbReference>
<dbReference type="EMBL" id="JAIZAY010000013">
    <property type="protein sequence ID" value="KAJ8030851.1"/>
    <property type="molecule type" value="Genomic_DNA"/>
</dbReference>
<dbReference type="AlphaFoldDB" id="A0A9Q1BQB9"/>
<organism evidence="5 6">
    <name type="scientific">Holothuria leucospilota</name>
    <name type="common">Black long sea cucumber</name>
    <name type="synonym">Mertensiothuria leucospilota</name>
    <dbReference type="NCBI Taxonomy" id="206669"/>
    <lineage>
        <taxon>Eukaryota</taxon>
        <taxon>Metazoa</taxon>
        <taxon>Echinodermata</taxon>
        <taxon>Eleutherozoa</taxon>
        <taxon>Echinozoa</taxon>
        <taxon>Holothuroidea</taxon>
        <taxon>Aspidochirotacea</taxon>
        <taxon>Aspidochirotida</taxon>
        <taxon>Holothuriidae</taxon>
        <taxon>Holothuria</taxon>
    </lineage>
</organism>
<sequence length="717" mass="81012">MENLFQRPREVRVDDDHLAKMRKGAKERLCPYKAPEWAEKLRGKPTSKINLCQKDTPIQRWYLPDIPDDFEIYIKREDMSGSTLAGHKIRKLEFHLADALQKNCKSIIGIGSAESNSCRTLAVAGRELGFHVHLVQYTEKNTFPLNCNIFLSQMAGAHIHLMQVDDVIKTMKQAFKIPDDIKYVDKGKLHQPFYILPLYPRGDGEDGFYGYIDTFQELVSQGVTKHFTDVVLTSGSSLSTAAFIIGNYMTGSKLRLHTLSIRCSKEECKNLITNLLRNYGFLDIVDSHVDFEDLISIVEESREPKYGQFYDEHVDFVRFTAASTGIFLDPVYTGKTANHMVKMIRTSPNSFKGKKILFYNTGGPKVQVGMEELFQQPMQLFVSDDHLASMRSNAKGRICPYKPPLWAEKLKEIPSSKVDVRKLEFHLADALEKEYTTLVAVGSSGSNYCRTVAVAGKELGFHVHLMQYSEKEKFPCNCNILISQMAGAHIHIVKVDEITDPMKKEVKLPDDLVKIGQTAYMLPINPGSDGDTGIYAYIDTFQELMSQGVTEKFTDLVLTCGSTSATVAFIIGNYMNGGKLRLHGLSVRCSKEEYEVIIMNLLKKYGFLDIIDIQVNFEDLINIEEESRNPKYGKFYAEHVDFVRLAAASTGIFLDPVYTGKTANHMVKMIRTSPNSFKGKKILYYNTGSVFGTLNEELLDKIKDKNGPNTVNYTLNT</sequence>
<dbReference type="Proteomes" id="UP001152320">
    <property type="component" value="Chromosome 13"/>
</dbReference>
<protein>
    <submittedName>
        <fullName evidence="5">Bifunctional D-cysteine desulfhydrase/1-aminocyclopropane-1-carboxylate deaminase, mitochondrial</fullName>
    </submittedName>
</protein>
<gene>
    <name evidence="5" type="ORF">HOLleu_27388</name>
</gene>
<comment type="caution">
    <text evidence="5">The sequence shown here is derived from an EMBL/GenBank/DDBJ whole genome shotgun (WGS) entry which is preliminary data.</text>
</comment>
<dbReference type="InterPro" id="IPR036052">
    <property type="entry name" value="TrpB-like_PALP_sf"/>
</dbReference>
<feature type="domain" description="Tryptophan synthase beta chain-like PALP" evidence="4">
    <location>
        <begin position="53"/>
        <end position="362"/>
    </location>
</feature>
<comment type="cofactor">
    <cofactor evidence="1">
        <name>pyridoxal 5'-phosphate</name>
        <dbReference type="ChEBI" id="CHEBI:597326"/>
    </cofactor>
</comment>
<keyword evidence="3" id="KW-0663">Pyridoxal phosphate</keyword>